<reference evidence="1 4" key="4">
    <citation type="journal article" date="2024" name="Microbiol. Resour. Announc.">
        <title>Genome annotations for the ascomycete fungi Trichoderma harzianum, Trichoderma aggressivum, and Purpureocillium lilacinum.</title>
        <authorList>
            <person name="Beijen E.P.W."/>
            <person name="Ohm R.A."/>
        </authorList>
    </citation>
    <scope>NUCLEOTIDE SEQUENCE [LARGE SCALE GENOMIC DNA]</scope>
    <source>
        <strain evidence="1 4">CBS 150709</strain>
    </source>
</reference>
<reference evidence="2 3" key="2">
    <citation type="journal article" date="2016" name="Front. Microbiol.">
        <title>Genome and transcriptome sequences reveal the specific parasitism of the nematophagous Purpureocillium lilacinum 36-1.</title>
        <authorList>
            <person name="Xie J."/>
            <person name="Li S."/>
            <person name="Mo C."/>
            <person name="Xiao X."/>
            <person name="Peng D."/>
            <person name="Wang G."/>
            <person name="Xiao Y."/>
        </authorList>
    </citation>
    <scope>NUCLEOTIDE SEQUENCE [LARGE SCALE GENOMIC DNA]</scope>
    <source>
        <strain evidence="2 3">36-1</strain>
    </source>
</reference>
<name>A0A2U3DYI8_PURLI</name>
<dbReference type="AlphaFoldDB" id="A0A2U3DYI8"/>
<gene>
    <name evidence="2" type="ORF">PCL_03075</name>
    <name evidence="1" type="ORF">Purlil1_514</name>
</gene>
<keyword evidence="4" id="KW-1185">Reference proteome</keyword>
<sequence length="279" mass="30010">MHVWDGESGRSSCTLSLARAHTYLPRSVVGSARRIQGKSHFLHRNGKERRKNAYPWLGPAATSPGHLHFSLLCHRPQDTRAQRNLDNQDSLRLAMNRGPSHIPGGPRESPPVAALFVCASYGQVAASSQTVSMRSSFLSPFVRPELSDTSSLAFLSANPANARLRFPEASYATPNTAASVLAHVMSLSSPLAGTRSHSTSHDEGKKAKELTFILRSFVAQSRYLRPLVPFAPQLERLGNGSSSGCSAPIPRYEGPCSLVAGMADRGIASRRRDGDGPGG</sequence>
<dbReference type="EMBL" id="JAWRVI010000002">
    <property type="protein sequence ID" value="KAK4094818.1"/>
    <property type="molecule type" value="Genomic_DNA"/>
</dbReference>
<accession>A0A2U3DYI8</accession>
<protein>
    <submittedName>
        <fullName evidence="2">Uncharacterized protein</fullName>
    </submittedName>
</protein>
<organism evidence="2 3">
    <name type="scientific">Purpureocillium lilacinum</name>
    <name type="common">Paecilomyces lilacinus</name>
    <dbReference type="NCBI Taxonomy" id="33203"/>
    <lineage>
        <taxon>Eukaryota</taxon>
        <taxon>Fungi</taxon>
        <taxon>Dikarya</taxon>
        <taxon>Ascomycota</taxon>
        <taxon>Pezizomycotina</taxon>
        <taxon>Sordariomycetes</taxon>
        <taxon>Hypocreomycetidae</taxon>
        <taxon>Hypocreales</taxon>
        <taxon>Ophiocordycipitaceae</taxon>
        <taxon>Purpureocillium</taxon>
    </lineage>
</organism>
<reference evidence="2" key="1">
    <citation type="submission" date="2015-05" db="EMBL/GenBank/DDBJ databases">
        <authorList>
            <person name="Wang D.B."/>
            <person name="Wang M."/>
        </authorList>
    </citation>
    <scope>NUCLEOTIDE SEQUENCE</scope>
    <source>
        <strain evidence="2">36-1</strain>
    </source>
</reference>
<dbReference type="EMBL" id="LCWV01000019">
    <property type="protein sequence ID" value="PWI67307.1"/>
    <property type="molecule type" value="Genomic_DNA"/>
</dbReference>
<proteinExistence type="predicted"/>
<reference evidence="1" key="3">
    <citation type="submission" date="2023-11" db="EMBL/GenBank/DDBJ databases">
        <authorList>
            <person name="Beijen E."/>
            <person name="Ohm R.A."/>
        </authorList>
    </citation>
    <scope>NUCLEOTIDE SEQUENCE</scope>
    <source>
        <strain evidence="1">CBS 150709</strain>
    </source>
</reference>
<dbReference type="Proteomes" id="UP001287286">
    <property type="component" value="Unassembled WGS sequence"/>
</dbReference>
<evidence type="ECO:0000313" key="4">
    <source>
        <dbReference type="Proteomes" id="UP001287286"/>
    </source>
</evidence>
<evidence type="ECO:0000313" key="1">
    <source>
        <dbReference type="EMBL" id="KAK4094818.1"/>
    </source>
</evidence>
<evidence type="ECO:0000313" key="2">
    <source>
        <dbReference type="EMBL" id="PWI67307.1"/>
    </source>
</evidence>
<dbReference type="Proteomes" id="UP000245956">
    <property type="component" value="Unassembled WGS sequence"/>
</dbReference>
<comment type="caution">
    <text evidence="2">The sequence shown here is derived from an EMBL/GenBank/DDBJ whole genome shotgun (WGS) entry which is preliminary data.</text>
</comment>
<evidence type="ECO:0000313" key="3">
    <source>
        <dbReference type="Proteomes" id="UP000245956"/>
    </source>
</evidence>